<name>A0A8I1YP80_BRAEL</name>
<sequence>MRAFGDQLLVASKEELLLVDEGLDVVRRIHLNFMIEDFDIVDNDTLVVCCTGSVAHVNLRGASTRD</sequence>
<proteinExistence type="predicted"/>
<reference evidence="1" key="1">
    <citation type="submission" date="2021-02" db="EMBL/GenBank/DDBJ databases">
        <title>Genomic Encyclopedia of Type Strains, Phase IV (KMG-V): Genome sequencing to study the core and pangenomes of soil and plant-associated prokaryotes.</title>
        <authorList>
            <person name="Whitman W."/>
        </authorList>
    </citation>
    <scope>NUCLEOTIDE SEQUENCE</scope>
    <source>
        <strain evidence="1">USDA 406</strain>
    </source>
</reference>
<evidence type="ECO:0000313" key="2">
    <source>
        <dbReference type="Proteomes" id="UP000673383"/>
    </source>
</evidence>
<comment type="caution">
    <text evidence="1">The sequence shown here is derived from an EMBL/GenBank/DDBJ whole genome shotgun (WGS) entry which is preliminary data.</text>
</comment>
<gene>
    <name evidence="1" type="ORF">JOH49_009561</name>
</gene>
<organism evidence="1 2">
    <name type="scientific">Bradyrhizobium elkanii</name>
    <dbReference type="NCBI Taxonomy" id="29448"/>
    <lineage>
        <taxon>Bacteria</taxon>
        <taxon>Pseudomonadati</taxon>
        <taxon>Pseudomonadota</taxon>
        <taxon>Alphaproteobacteria</taxon>
        <taxon>Hyphomicrobiales</taxon>
        <taxon>Nitrobacteraceae</taxon>
        <taxon>Bradyrhizobium</taxon>
    </lineage>
</organism>
<dbReference type="AlphaFoldDB" id="A0A8I1YP80"/>
<dbReference type="RefSeq" id="WP_209945972.1">
    <property type="nucleotide sequence ID" value="NZ_JAFICZ010000001.1"/>
</dbReference>
<protein>
    <submittedName>
        <fullName evidence="1">Uncharacterized protein</fullName>
    </submittedName>
</protein>
<accession>A0A8I1YP80</accession>
<dbReference type="EMBL" id="JAFICZ010000001">
    <property type="protein sequence ID" value="MBP1299808.1"/>
    <property type="molecule type" value="Genomic_DNA"/>
</dbReference>
<dbReference type="Proteomes" id="UP000673383">
    <property type="component" value="Unassembled WGS sequence"/>
</dbReference>
<evidence type="ECO:0000313" key="1">
    <source>
        <dbReference type="EMBL" id="MBP1299808.1"/>
    </source>
</evidence>